<feature type="domain" description="Cell wall protein YJL171C/Tos1 C-terminal" evidence="10">
    <location>
        <begin position="187"/>
        <end position="417"/>
    </location>
</feature>
<evidence type="ECO:0000256" key="3">
    <source>
        <dbReference type="ARBA" id="ARBA00012780"/>
    </source>
</evidence>
<feature type="region of interest" description="Disordered" evidence="8">
    <location>
        <begin position="163"/>
        <end position="188"/>
    </location>
</feature>
<dbReference type="PANTHER" id="PTHR31737:SF2">
    <property type="entry name" value="PROTEIN TOS1"/>
    <property type="match status" value="1"/>
</dbReference>
<dbReference type="Pfam" id="PF10290">
    <property type="entry name" value="YJL171C_Tos1_N"/>
    <property type="match status" value="1"/>
</dbReference>
<name>A0AAV5QW87_9ASCO</name>
<keyword evidence="7" id="KW-0961">Cell wall biogenesis/degradation</keyword>
<evidence type="ECO:0000259" key="11">
    <source>
        <dbReference type="Pfam" id="PF10290"/>
    </source>
</evidence>
<accession>A0AAV5QW87</accession>
<comment type="catalytic activity">
    <reaction evidence="1">
        <text>Hydrolysis of (1-&gt;3)-beta-D-glucosidic linkages in (1-&gt;3)-beta-D-glucans.</text>
        <dbReference type="EC" id="3.2.1.39"/>
    </reaction>
</comment>
<evidence type="ECO:0000256" key="4">
    <source>
        <dbReference type="ARBA" id="ARBA00022729"/>
    </source>
</evidence>
<evidence type="ECO:0000256" key="1">
    <source>
        <dbReference type="ARBA" id="ARBA00000382"/>
    </source>
</evidence>
<keyword evidence="6" id="KW-0326">Glycosidase</keyword>
<dbReference type="Proteomes" id="UP001360560">
    <property type="component" value="Unassembled WGS sequence"/>
</dbReference>
<evidence type="ECO:0000256" key="5">
    <source>
        <dbReference type="ARBA" id="ARBA00022801"/>
    </source>
</evidence>
<dbReference type="GeneID" id="90076952"/>
<evidence type="ECO:0000256" key="9">
    <source>
        <dbReference type="SAM" id="SignalP"/>
    </source>
</evidence>
<feature type="compositionally biased region" description="Basic and acidic residues" evidence="8">
    <location>
        <begin position="355"/>
        <end position="365"/>
    </location>
</feature>
<keyword evidence="13" id="KW-1185">Reference proteome</keyword>
<keyword evidence="4 9" id="KW-0732">Signal</keyword>
<feature type="compositionally biased region" description="Low complexity" evidence="8">
    <location>
        <begin position="166"/>
        <end position="188"/>
    </location>
</feature>
<dbReference type="RefSeq" id="XP_064855959.1">
    <property type="nucleotide sequence ID" value="XM_064999887.1"/>
</dbReference>
<reference evidence="12 13" key="1">
    <citation type="journal article" date="2023" name="Elife">
        <title>Identification of key yeast species and microbe-microbe interactions impacting larval growth of Drosophila in the wild.</title>
        <authorList>
            <person name="Mure A."/>
            <person name="Sugiura Y."/>
            <person name="Maeda R."/>
            <person name="Honda K."/>
            <person name="Sakurai N."/>
            <person name="Takahashi Y."/>
            <person name="Watada M."/>
            <person name="Katoh T."/>
            <person name="Gotoh A."/>
            <person name="Gotoh Y."/>
            <person name="Taniguchi I."/>
            <person name="Nakamura K."/>
            <person name="Hayashi T."/>
            <person name="Katayama T."/>
            <person name="Uemura T."/>
            <person name="Hattori Y."/>
        </authorList>
    </citation>
    <scope>NUCLEOTIDE SEQUENCE [LARGE SCALE GENOMIC DNA]</scope>
    <source>
        <strain evidence="12 13">SC-9</strain>
    </source>
</reference>
<dbReference type="InterPro" id="IPR018805">
    <property type="entry name" value="YJL171C/Tos1_C"/>
</dbReference>
<dbReference type="EMBL" id="BTFZ01000020">
    <property type="protein sequence ID" value="GMM38964.1"/>
    <property type="molecule type" value="Genomic_DNA"/>
</dbReference>
<feature type="signal peptide" evidence="9">
    <location>
        <begin position="1"/>
        <end position="20"/>
    </location>
</feature>
<dbReference type="InterPro" id="IPR018807">
    <property type="entry name" value="YJL171C/Tos1_N"/>
</dbReference>
<evidence type="ECO:0000256" key="6">
    <source>
        <dbReference type="ARBA" id="ARBA00023295"/>
    </source>
</evidence>
<evidence type="ECO:0000256" key="2">
    <source>
        <dbReference type="ARBA" id="ARBA00006055"/>
    </source>
</evidence>
<comment type="similarity">
    <text evidence="2">Belongs to the PGA52 family.</text>
</comment>
<dbReference type="Pfam" id="PF10287">
    <property type="entry name" value="YJL171C_Tos1_C"/>
    <property type="match status" value="1"/>
</dbReference>
<feature type="domain" description="Cell wall protein YJL171C/Tos1 N-terminal" evidence="11">
    <location>
        <begin position="26"/>
        <end position="85"/>
    </location>
</feature>
<feature type="chain" id="PRO_5043473086" description="glucan endo-1,3-beta-D-glucosidase" evidence="9">
    <location>
        <begin position="21"/>
        <end position="428"/>
    </location>
</feature>
<dbReference type="PANTHER" id="PTHR31737">
    <property type="entry name" value="PROTEIN TOS1"/>
    <property type="match status" value="1"/>
</dbReference>
<dbReference type="GO" id="GO:0071555">
    <property type="term" value="P:cell wall organization"/>
    <property type="evidence" value="ECO:0007669"/>
    <property type="project" value="UniProtKB-KW"/>
</dbReference>
<keyword evidence="5" id="KW-0378">Hydrolase</keyword>
<protein>
    <recommendedName>
        <fullName evidence="3">glucan endo-1,3-beta-D-glucosidase</fullName>
        <ecNumber evidence="3">3.2.1.39</ecNumber>
    </recommendedName>
</protein>
<dbReference type="AlphaFoldDB" id="A0AAV5QW87"/>
<dbReference type="GO" id="GO:0009277">
    <property type="term" value="C:fungal-type cell wall"/>
    <property type="evidence" value="ECO:0007669"/>
    <property type="project" value="TreeGrafter"/>
</dbReference>
<comment type="caution">
    <text evidence="12">The sequence shown here is derived from an EMBL/GenBank/DDBJ whole genome shotgun (WGS) entry which is preliminary data.</text>
</comment>
<dbReference type="EC" id="3.2.1.39" evidence="3"/>
<sequence length="428" mass="45422">MKFSYSFVCAAAAFFPLVSAGSTSFVKYSSIGYSGHYNDITNMDESTGTCTSSSKSFSGNLSPLDEELSVHIRGPIQLKKFAVYTTSSSSKKKREESPVGRRHQHQKREADVKTVDVTETVYVTEGDDDTSTVAPASTTSATVAVASIGAVNKVLDAYHSTDVNPSSVASSATASSSSSASTGTTSGSWTRKSYYDASAGTASNVVFMNHLGDSSYSGTWSSSFGNSISYADASGTGKSKTATTLKDTTLASDDEVVLFTGEKCGSDCGYYRSDIPAYKGWDGSTKIFAFNFQMPTDSGTKTTNNYDMPAVWLLNAKIPRTLQYGTESCSCWSTGCGELDLWEVITSGSSQMTNHLHDGQGEDGTRWGGGGSSDYFTRPTSSAETFVAVFDGSNVYLKQVSNFDFDSSIDADTVNGWITGTASDAILV</sequence>
<evidence type="ECO:0000313" key="12">
    <source>
        <dbReference type="EMBL" id="GMM38964.1"/>
    </source>
</evidence>
<gene>
    <name evidence="12" type="ORF">DASC09_063030</name>
</gene>
<evidence type="ECO:0000256" key="7">
    <source>
        <dbReference type="ARBA" id="ARBA00023316"/>
    </source>
</evidence>
<evidence type="ECO:0000259" key="10">
    <source>
        <dbReference type="Pfam" id="PF10287"/>
    </source>
</evidence>
<proteinExistence type="inferred from homology"/>
<dbReference type="GO" id="GO:0042973">
    <property type="term" value="F:glucan endo-1,3-beta-D-glucosidase activity"/>
    <property type="evidence" value="ECO:0007669"/>
    <property type="project" value="UniProtKB-EC"/>
</dbReference>
<feature type="region of interest" description="Disordered" evidence="8">
    <location>
        <begin position="87"/>
        <end position="113"/>
    </location>
</feature>
<feature type="region of interest" description="Disordered" evidence="8">
    <location>
        <begin position="354"/>
        <end position="373"/>
    </location>
</feature>
<evidence type="ECO:0000256" key="8">
    <source>
        <dbReference type="SAM" id="MobiDB-lite"/>
    </source>
</evidence>
<organism evidence="12 13">
    <name type="scientific">Saccharomycopsis crataegensis</name>
    <dbReference type="NCBI Taxonomy" id="43959"/>
    <lineage>
        <taxon>Eukaryota</taxon>
        <taxon>Fungi</taxon>
        <taxon>Dikarya</taxon>
        <taxon>Ascomycota</taxon>
        <taxon>Saccharomycotina</taxon>
        <taxon>Saccharomycetes</taxon>
        <taxon>Saccharomycopsidaceae</taxon>
        <taxon>Saccharomycopsis</taxon>
    </lineage>
</organism>
<evidence type="ECO:0000313" key="13">
    <source>
        <dbReference type="Proteomes" id="UP001360560"/>
    </source>
</evidence>